<dbReference type="RefSeq" id="WP_106189510.1">
    <property type="nucleotide sequence ID" value="NZ_PVTF01000007.1"/>
</dbReference>
<sequence length="224" mass="25123">MTATTRTASRTQMVYDGLRADILSGVLRPGSPLRLQVAADRYQVSMSVLREALTRLVEHRLAVLTPNRGFRVVEVSRADLLELGELLQLLAGLALEKSMRLGDLRWEARVVSAHHVLEHTAQLHQDGSPTDEWVRAHADFHNALGEACGSPRLLDYLRTLLHSSELYQQLAGTPDVDMAEHALAEDRELMVLATTRKTDEARALLDRHVQRSVDWLLDNLPVED</sequence>
<dbReference type="EMBL" id="PVTF01000007">
    <property type="protein sequence ID" value="PRY39581.1"/>
    <property type="molecule type" value="Genomic_DNA"/>
</dbReference>
<protein>
    <submittedName>
        <fullName evidence="5">GntR family transcriptional regulator</fullName>
    </submittedName>
</protein>
<dbReference type="SUPFAM" id="SSF48008">
    <property type="entry name" value="GntR ligand-binding domain-like"/>
    <property type="match status" value="1"/>
</dbReference>
<dbReference type="PROSITE" id="PS50949">
    <property type="entry name" value="HTH_GNTR"/>
    <property type="match status" value="1"/>
</dbReference>
<keyword evidence="3" id="KW-0804">Transcription</keyword>
<dbReference type="InterPro" id="IPR036388">
    <property type="entry name" value="WH-like_DNA-bd_sf"/>
</dbReference>
<dbReference type="Pfam" id="PF07729">
    <property type="entry name" value="FCD"/>
    <property type="match status" value="1"/>
</dbReference>
<name>A0A2T0T1Q5_9PSEU</name>
<proteinExistence type="predicted"/>
<reference evidence="5 6" key="1">
    <citation type="submission" date="2018-03" db="EMBL/GenBank/DDBJ databases">
        <title>Genomic Encyclopedia of Archaeal and Bacterial Type Strains, Phase II (KMG-II): from individual species to whole genera.</title>
        <authorList>
            <person name="Goeker M."/>
        </authorList>
    </citation>
    <scope>NUCLEOTIDE SEQUENCE [LARGE SCALE GENOMIC DNA]</scope>
    <source>
        <strain evidence="5 6">DSM 44720</strain>
    </source>
</reference>
<organism evidence="5 6">
    <name type="scientific">Umezawaea tangerina</name>
    <dbReference type="NCBI Taxonomy" id="84725"/>
    <lineage>
        <taxon>Bacteria</taxon>
        <taxon>Bacillati</taxon>
        <taxon>Actinomycetota</taxon>
        <taxon>Actinomycetes</taxon>
        <taxon>Pseudonocardiales</taxon>
        <taxon>Pseudonocardiaceae</taxon>
        <taxon>Umezawaea</taxon>
    </lineage>
</organism>
<dbReference type="GO" id="GO:0003677">
    <property type="term" value="F:DNA binding"/>
    <property type="evidence" value="ECO:0007669"/>
    <property type="project" value="UniProtKB-KW"/>
</dbReference>
<gene>
    <name evidence="5" type="ORF">CLV43_107164</name>
</gene>
<keyword evidence="6" id="KW-1185">Reference proteome</keyword>
<dbReference type="SMART" id="SM00345">
    <property type="entry name" value="HTH_GNTR"/>
    <property type="match status" value="1"/>
</dbReference>
<evidence type="ECO:0000313" key="6">
    <source>
        <dbReference type="Proteomes" id="UP000239494"/>
    </source>
</evidence>
<dbReference type="Gene3D" id="1.20.120.530">
    <property type="entry name" value="GntR ligand-binding domain-like"/>
    <property type="match status" value="1"/>
</dbReference>
<keyword evidence="1" id="KW-0805">Transcription regulation</keyword>
<dbReference type="Pfam" id="PF00392">
    <property type="entry name" value="GntR"/>
    <property type="match status" value="1"/>
</dbReference>
<dbReference type="Proteomes" id="UP000239494">
    <property type="component" value="Unassembled WGS sequence"/>
</dbReference>
<feature type="domain" description="HTH gntR-type" evidence="4">
    <location>
        <begin position="8"/>
        <end position="75"/>
    </location>
</feature>
<comment type="caution">
    <text evidence="5">The sequence shown here is derived from an EMBL/GenBank/DDBJ whole genome shotgun (WGS) entry which is preliminary data.</text>
</comment>
<dbReference type="InterPro" id="IPR011711">
    <property type="entry name" value="GntR_C"/>
</dbReference>
<keyword evidence="2" id="KW-0238">DNA-binding</keyword>
<dbReference type="InterPro" id="IPR036390">
    <property type="entry name" value="WH_DNA-bd_sf"/>
</dbReference>
<dbReference type="InterPro" id="IPR000524">
    <property type="entry name" value="Tscrpt_reg_HTH_GntR"/>
</dbReference>
<accession>A0A2T0T1Q5</accession>
<evidence type="ECO:0000259" key="4">
    <source>
        <dbReference type="PROSITE" id="PS50949"/>
    </source>
</evidence>
<dbReference type="InterPro" id="IPR008920">
    <property type="entry name" value="TF_FadR/GntR_C"/>
</dbReference>
<dbReference type="AlphaFoldDB" id="A0A2T0T1Q5"/>
<dbReference type="SUPFAM" id="SSF46785">
    <property type="entry name" value="Winged helix' DNA-binding domain"/>
    <property type="match status" value="1"/>
</dbReference>
<evidence type="ECO:0000256" key="3">
    <source>
        <dbReference type="ARBA" id="ARBA00023163"/>
    </source>
</evidence>
<dbReference type="Gene3D" id="1.10.10.10">
    <property type="entry name" value="Winged helix-like DNA-binding domain superfamily/Winged helix DNA-binding domain"/>
    <property type="match status" value="1"/>
</dbReference>
<evidence type="ECO:0000256" key="1">
    <source>
        <dbReference type="ARBA" id="ARBA00023015"/>
    </source>
</evidence>
<evidence type="ECO:0000313" key="5">
    <source>
        <dbReference type="EMBL" id="PRY39581.1"/>
    </source>
</evidence>
<evidence type="ECO:0000256" key="2">
    <source>
        <dbReference type="ARBA" id="ARBA00023125"/>
    </source>
</evidence>
<dbReference type="OrthoDB" id="8664638at2"/>
<dbReference type="GO" id="GO:0003700">
    <property type="term" value="F:DNA-binding transcription factor activity"/>
    <property type="evidence" value="ECO:0007669"/>
    <property type="project" value="InterPro"/>
</dbReference>
<dbReference type="PANTHER" id="PTHR43537:SF20">
    <property type="entry name" value="HTH-TYPE TRANSCRIPTIONAL REPRESSOR GLAR"/>
    <property type="match status" value="1"/>
</dbReference>
<dbReference type="PANTHER" id="PTHR43537">
    <property type="entry name" value="TRANSCRIPTIONAL REGULATOR, GNTR FAMILY"/>
    <property type="match status" value="1"/>
</dbReference>
<dbReference type="SMART" id="SM00895">
    <property type="entry name" value="FCD"/>
    <property type="match status" value="1"/>
</dbReference>